<dbReference type="EMBL" id="VZZJ01000023">
    <property type="protein sequence ID" value="KAB1070819.1"/>
    <property type="molecule type" value="Genomic_DNA"/>
</dbReference>
<evidence type="ECO:0000313" key="3">
    <source>
        <dbReference type="EMBL" id="KAB1070819.1"/>
    </source>
</evidence>
<gene>
    <name evidence="3" type="ORF">F6X51_21045</name>
</gene>
<name>A0A6N6MKS5_9HYPH</name>
<keyword evidence="4" id="KW-1185">Reference proteome</keyword>
<evidence type="ECO:0000313" key="4">
    <source>
        <dbReference type="Proteomes" id="UP000441523"/>
    </source>
</evidence>
<sequence length="190" mass="20182">MVAPMVHAHPRLESARARLLAVSSIDAVVSVLRETAREIAGSDGISVVLRDGAFCHYVAEDAIRPLWRGQRFRLEDCISGWVMLHGRPAVVPDIECDSRLPVAAYRACAMCSLVMVPIGSPVPVAALGAYWSAWVDPDADTVRRLQALADMATVALTRSQPTRQDPALGAAPAPDTLSPPGLPEAASLGP</sequence>
<protein>
    <submittedName>
        <fullName evidence="3">GAF domain-containing protein</fullName>
    </submittedName>
</protein>
<evidence type="ECO:0000256" key="1">
    <source>
        <dbReference type="SAM" id="MobiDB-lite"/>
    </source>
</evidence>
<accession>A0A6N6MKS5</accession>
<dbReference type="Proteomes" id="UP000441523">
    <property type="component" value="Unassembled WGS sequence"/>
</dbReference>
<proteinExistence type="predicted"/>
<dbReference type="Pfam" id="PF13185">
    <property type="entry name" value="GAF_2"/>
    <property type="match status" value="1"/>
</dbReference>
<dbReference type="SUPFAM" id="SSF55781">
    <property type="entry name" value="GAF domain-like"/>
    <property type="match status" value="1"/>
</dbReference>
<dbReference type="InterPro" id="IPR029016">
    <property type="entry name" value="GAF-like_dom_sf"/>
</dbReference>
<dbReference type="InterPro" id="IPR003018">
    <property type="entry name" value="GAF"/>
</dbReference>
<feature type="region of interest" description="Disordered" evidence="1">
    <location>
        <begin position="159"/>
        <end position="190"/>
    </location>
</feature>
<dbReference type="Gene3D" id="3.30.450.40">
    <property type="match status" value="1"/>
</dbReference>
<comment type="caution">
    <text evidence="3">The sequence shown here is derived from an EMBL/GenBank/DDBJ whole genome shotgun (WGS) entry which is preliminary data.</text>
</comment>
<dbReference type="RefSeq" id="WP_150965641.1">
    <property type="nucleotide sequence ID" value="NZ_VZZJ01000023.1"/>
</dbReference>
<feature type="domain" description="GAF" evidence="2">
    <location>
        <begin position="24"/>
        <end position="166"/>
    </location>
</feature>
<reference evidence="3 4" key="1">
    <citation type="submission" date="2019-09" db="EMBL/GenBank/DDBJ databases">
        <title>YIM 132548 draft genome.</title>
        <authorList>
            <person name="Jiang L."/>
        </authorList>
    </citation>
    <scope>NUCLEOTIDE SEQUENCE [LARGE SCALE GENOMIC DNA]</scope>
    <source>
        <strain evidence="3 4">YIM 132548</strain>
    </source>
</reference>
<evidence type="ECO:0000259" key="2">
    <source>
        <dbReference type="SMART" id="SM00065"/>
    </source>
</evidence>
<dbReference type="SMART" id="SM00065">
    <property type="entry name" value="GAF"/>
    <property type="match status" value="1"/>
</dbReference>
<organism evidence="3 4">
    <name type="scientific">Methylobacterium planeticum</name>
    <dbReference type="NCBI Taxonomy" id="2615211"/>
    <lineage>
        <taxon>Bacteria</taxon>
        <taxon>Pseudomonadati</taxon>
        <taxon>Pseudomonadota</taxon>
        <taxon>Alphaproteobacteria</taxon>
        <taxon>Hyphomicrobiales</taxon>
        <taxon>Methylobacteriaceae</taxon>
        <taxon>Methylobacterium</taxon>
    </lineage>
</organism>
<dbReference type="AlphaFoldDB" id="A0A6N6MKS5"/>